<feature type="compositionally biased region" description="Low complexity" evidence="1">
    <location>
        <begin position="62"/>
        <end position="79"/>
    </location>
</feature>
<evidence type="ECO:0000313" key="2">
    <source>
        <dbReference type="EMBL" id="CAL5228630.1"/>
    </source>
</evidence>
<dbReference type="Pfam" id="PF04910">
    <property type="entry name" value="Tcf25"/>
    <property type="match status" value="1"/>
</dbReference>
<feature type="compositionally biased region" description="Basic and acidic residues" evidence="1">
    <location>
        <begin position="91"/>
        <end position="100"/>
    </location>
</feature>
<proteinExistence type="predicted"/>
<organism evidence="2 3">
    <name type="scientific">Coccomyxa viridis</name>
    <dbReference type="NCBI Taxonomy" id="1274662"/>
    <lineage>
        <taxon>Eukaryota</taxon>
        <taxon>Viridiplantae</taxon>
        <taxon>Chlorophyta</taxon>
        <taxon>core chlorophytes</taxon>
        <taxon>Trebouxiophyceae</taxon>
        <taxon>Trebouxiophyceae incertae sedis</taxon>
        <taxon>Coccomyxaceae</taxon>
        <taxon>Coccomyxa</taxon>
    </lineage>
</organism>
<feature type="compositionally biased region" description="Basic residues" evidence="1">
    <location>
        <begin position="80"/>
        <end position="90"/>
    </location>
</feature>
<dbReference type="Proteomes" id="UP001497392">
    <property type="component" value="Unassembled WGS sequence"/>
</dbReference>
<gene>
    <name evidence="2" type="primary">g11796</name>
    <name evidence="2" type="ORF">VP750_LOCUS10536</name>
</gene>
<dbReference type="InterPro" id="IPR006994">
    <property type="entry name" value="TCF25/Rqc1"/>
</dbReference>
<feature type="compositionally biased region" description="Basic and acidic residues" evidence="1">
    <location>
        <begin position="701"/>
        <end position="713"/>
    </location>
</feature>
<feature type="region of interest" description="Disordered" evidence="1">
    <location>
        <begin position="679"/>
        <end position="713"/>
    </location>
</feature>
<feature type="compositionally biased region" description="Acidic residues" evidence="1">
    <location>
        <begin position="43"/>
        <end position="61"/>
    </location>
</feature>
<evidence type="ECO:0000313" key="3">
    <source>
        <dbReference type="Proteomes" id="UP001497392"/>
    </source>
</evidence>
<dbReference type="EMBL" id="CAXHTA020000019">
    <property type="protein sequence ID" value="CAL5228630.1"/>
    <property type="molecule type" value="Genomic_DNA"/>
</dbReference>
<feature type="compositionally biased region" description="Low complexity" evidence="1">
    <location>
        <begin position="127"/>
        <end position="138"/>
    </location>
</feature>
<feature type="compositionally biased region" description="Acidic residues" evidence="1">
    <location>
        <begin position="17"/>
        <end position="26"/>
    </location>
</feature>
<feature type="region of interest" description="Disordered" evidence="1">
    <location>
        <begin position="125"/>
        <end position="146"/>
    </location>
</feature>
<name>A0ABP1GBH0_9CHLO</name>
<accession>A0ABP1GBH0</accession>
<comment type="caution">
    <text evidence="2">The sequence shown here is derived from an EMBL/GenBank/DDBJ whole genome shotgun (WGS) entry which is preliminary data.</text>
</comment>
<feature type="compositionally biased region" description="Low complexity" evidence="1">
    <location>
        <begin position="438"/>
        <end position="456"/>
    </location>
</feature>
<reference evidence="2 3" key="1">
    <citation type="submission" date="2024-06" db="EMBL/GenBank/DDBJ databases">
        <authorList>
            <person name="Kraege A."/>
            <person name="Thomma B."/>
        </authorList>
    </citation>
    <scope>NUCLEOTIDE SEQUENCE [LARGE SCALE GENOMIC DNA]</scope>
</reference>
<feature type="region of interest" description="Disordered" evidence="1">
    <location>
        <begin position="432"/>
        <end position="465"/>
    </location>
</feature>
<dbReference type="PANTHER" id="PTHR22684">
    <property type="entry name" value="NULP1-RELATED"/>
    <property type="match status" value="1"/>
</dbReference>
<dbReference type="PANTHER" id="PTHR22684:SF0">
    <property type="entry name" value="RIBOSOME QUALITY CONTROL COMPLEX SUBUNIT TCF25"/>
    <property type="match status" value="1"/>
</dbReference>
<protein>
    <submittedName>
        <fullName evidence="2">G11796 protein</fullName>
    </submittedName>
</protein>
<feature type="region of interest" description="Disordered" evidence="1">
    <location>
        <begin position="1"/>
        <end position="109"/>
    </location>
</feature>
<sequence length="713" mass="78628">MAARHLQKLRSTQAAEQEVEDSDASEDAAPSCKVTPFNPFDLLSDEEAQAPAEDSDEEDEAALASSAATRPAPAQQSKPGKQRKKKKKKGRGDPADEAEHGAAATADEEDLDKLLSDLNIHLDQRQPEQQQQQQQQQQAPLEPPLFTVNKNALKGEEEMRRMFGRDVVRMRHQEDEAADLGRIGNRQVRRAVARRGLQRRTPLKMGKLITPRVTWPSFDAGLSMETFGTTPEGVQLFRYVHSTAYRGIQALFEQCQASMDPNSIAQLLAHHPYHIDALLAMFELYRATGQHEQADELLQRCLYALEMALHPFFQWGEPNCRIPFEEESNRPLFAALFKHMQGLSRKGLHATAFEVAKVLMLLDPDDPMGAIFCIDYFALRSQNYRWLQRFGSGDAGAGVQFGTVAEGAFTATTLPNLAMSVPLAELRLHHQRRERADAAGSRAKATGGSSSGAAAAPEQDTGDEERLSLDALAQAVLLHPFAVQQLMARLQDKGVGTDQEWHNLLQKPLFTTAASETSASLAHISEIFVERHYLVWKAADAQQWLKAACRQATEGPMASTAADFACAREQAFPPAEENAFRHLRTSDFSDSVAALPPEELQAAVMGGARGGQGGEVEQHVALQDGRWEEVLNQLPQEVAAQLQNTGHVRLEQEQLQEMGPLRALLQSLLPWVNAGQVPDYEAEGEEAPQLAGGNEQNGGAEQRHQQDHEPDNG</sequence>
<evidence type="ECO:0000256" key="1">
    <source>
        <dbReference type="SAM" id="MobiDB-lite"/>
    </source>
</evidence>
<keyword evidence="3" id="KW-1185">Reference proteome</keyword>